<dbReference type="Proteomes" id="UP001201812">
    <property type="component" value="Unassembled WGS sequence"/>
</dbReference>
<evidence type="ECO:0000313" key="1">
    <source>
        <dbReference type="EMBL" id="KAI1705919.1"/>
    </source>
</evidence>
<gene>
    <name evidence="1" type="ORF">DdX_13360</name>
</gene>
<proteinExistence type="predicted"/>
<dbReference type="AlphaFoldDB" id="A0AAD4MYX0"/>
<comment type="caution">
    <text evidence="1">The sequence shown here is derived from an EMBL/GenBank/DDBJ whole genome shotgun (WGS) entry which is preliminary data.</text>
</comment>
<reference evidence="1" key="1">
    <citation type="submission" date="2022-01" db="EMBL/GenBank/DDBJ databases">
        <title>Genome Sequence Resource for Two Populations of Ditylenchus destructor, the Migratory Endoparasitic Phytonematode.</title>
        <authorList>
            <person name="Zhang H."/>
            <person name="Lin R."/>
            <person name="Xie B."/>
        </authorList>
    </citation>
    <scope>NUCLEOTIDE SEQUENCE</scope>
    <source>
        <strain evidence="1">BazhouSP</strain>
    </source>
</reference>
<accession>A0AAD4MYX0</accession>
<evidence type="ECO:0000313" key="2">
    <source>
        <dbReference type="Proteomes" id="UP001201812"/>
    </source>
</evidence>
<sequence>MMIEKPKSHISSWLSLSSSSAMQSFFLLFMSPNWLLPIWKKSEGFAVREGRNKTAALAEAKNDNDKILRLTKDLLEETKVAEVAGLTNSLQKEYGIRGYTNNVEL</sequence>
<keyword evidence="2" id="KW-1185">Reference proteome</keyword>
<dbReference type="EMBL" id="JAKKPZ010000052">
    <property type="protein sequence ID" value="KAI1705919.1"/>
    <property type="molecule type" value="Genomic_DNA"/>
</dbReference>
<organism evidence="1 2">
    <name type="scientific">Ditylenchus destructor</name>
    <dbReference type="NCBI Taxonomy" id="166010"/>
    <lineage>
        <taxon>Eukaryota</taxon>
        <taxon>Metazoa</taxon>
        <taxon>Ecdysozoa</taxon>
        <taxon>Nematoda</taxon>
        <taxon>Chromadorea</taxon>
        <taxon>Rhabditida</taxon>
        <taxon>Tylenchina</taxon>
        <taxon>Tylenchomorpha</taxon>
        <taxon>Sphaerularioidea</taxon>
        <taxon>Anguinidae</taxon>
        <taxon>Anguininae</taxon>
        <taxon>Ditylenchus</taxon>
    </lineage>
</organism>
<protein>
    <submittedName>
        <fullName evidence="1">Uncharacterized protein</fullName>
    </submittedName>
</protein>
<name>A0AAD4MYX0_9BILA</name>